<dbReference type="EMBL" id="NBIV01000166">
    <property type="protein sequence ID" value="PXF42353.1"/>
    <property type="molecule type" value="Genomic_DNA"/>
</dbReference>
<dbReference type="Gene3D" id="1.25.40.10">
    <property type="entry name" value="Tetratricopeptide repeat domain"/>
    <property type="match status" value="1"/>
</dbReference>
<proteinExistence type="predicted"/>
<organism evidence="2 3">
    <name type="scientific">Gracilariopsis chorda</name>
    <dbReference type="NCBI Taxonomy" id="448386"/>
    <lineage>
        <taxon>Eukaryota</taxon>
        <taxon>Rhodophyta</taxon>
        <taxon>Florideophyceae</taxon>
        <taxon>Rhodymeniophycidae</taxon>
        <taxon>Gracilariales</taxon>
        <taxon>Gracilariaceae</taxon>
        <taxon>Gracilariopsis</taxon>
    </lineage>
</organism>
<evidence type="ECO:0000313" key="3">
    <source>
        <dbReference type="Proteomes" id="UP000247409"/>
    </source>
</evidence>
<protein>
    <submittedName>
        <fullName evidence="2">Uncharacterized protein</fullName>
    </submittedName>
</protein>
<gene>
    <name evidence="2" type="ORF">BWQ96_07873</name>
</gene>
<evidence type="ECO:0000256" key="1">
    <source>
        <dbReference type="SAM" id="MobiDB-lite"/>
    </source>
</evidence>
<keyword evidence="3" id="KW-1185">Reference proteome</keyword>
<feature type="region of interest" description="Disordered" evidence="1">
    <location>
        <begin position="1"/>
        <end position="23"/>
    </location>
</feature>
<accession>A0A2V3IJY9</accession>
<name>A0A2V3IJY9_9FLOR</name>
<dbReference type="AlphaFoldDB" id="A0A2V3IJY9"/>
<dbReference type="InterPro" id="IPR011990">
    <property type="entry name" value="TPR-like_helical_dom_sf"/>
</dbReference>
<evidence type="ECO:0000313" key="2">
    <source>
        <dbReference type="EMBL" id="PXF42353.1"/>
    </source>
</evidence>
<dbReference type="Proteomes" id="UP000247409">
    <property type="component" value="Unassembled WGS sequence"/>
</dbReference>
<dbReference type="SUPFAM" id="SSF81901">
    <property type="entry name" value="HCP-like"/>
    <property type="match status" value="1"/>
</dbReference>
<reference evidence="2 3" key="1">
    <citation type="journal article" date="2018" name="Mol. Biol. Evol.">
        <title>Analysis of the draft genome of the red seaweed Gracilariopsis chorda provides insights into genome size evolution in Rhodophyta.</title>
        <authorList>
            <person name="Lee J."/>
            <person name="Yang E.C."/>
            <person name="Graf L."/>
            <person name="Yang J.H."/>
            <person name="Qiu H."/>
            <person name="Zel Zion U."/>
            <person name="Chan C.X."/>
            <person name="Stephens T.G."/>
            <person name="Weber A.P.M."/>
            <person name="Boo G.H."/>
            <person name="Boo S.M."/>
            <person name="Kim K.M."/>
            <person name="Shin Y."/>
            <person name="Jung M."/>
            <person name="Lee S.J."/>
            <person name="Yim H.S."/>
            <person name="Lee J.H."/>
            <person name="Bhattacharya D."/>
            <person name="Yoon H.S."/>
        </authorList>
    </citation>
    <scope>NUCLEOTIDE SEQUENCE [LARGE SCALE GENOMIC DNA]</scope>
    <source>
        <strain evidence="2 3">SKKU-2015</strain>
        <tissue evidence="2">Whole body</tissue>
    </source>
</reference>
<dbReference type="OrthoDB" id="3823at2759"/>
<sequence length="869" mass="97237">MTRKRTAPLTSDPPKRARCGPRSDVKQEAVPFWLHDAAAAFVNATPPLKWTGGFYSWGTWLDTLRNQSLWTSEPHTKTPWHQLVEACRISDHVRGTAALYRAKNDLVSAIISIVYRCGETLRLSDSEQKPAAERDIMRRIRAVVTRQRRHEAASITLIRYLDLAFVFSAYRDCRLAHASRETLAHANRDVEQELLFLQSKPSAKQTAAATQRMESYMWQHRWLPWYQQMPHMSNDLLISAREAAHAFCDGLHCPKFDVGTGVRGLSRDHLAGTGIMDEWLVTLFDEPVSPRWRRLAHVYESAVKDWRGEEGKLMEEISRRVIERILEPLTEISDGLDSDHCKLVDATPGIVVTQSAKKRGRFTFRLLVELNIHLIMFCEHLHARFHGKILPSIEDIHPAVLLFDELSRRVAQVRTHLEPDQAERLFASCLRAPDLHNAYTHPSAEALQNCKDYQTAAIKAALGPSRIASCTKSEEFPEVENVSESDPLMFAAIVAEWDPQLAARIIDAAVRIGKKKREEFLNGHECSLDLYTHRRTVVCDAAIDRCLGNRRAAAEIMNKLRPVWSVFEGDKGVGSFTRDGLLLLKVAVERGNFEAAVALGIFIGDEQWEDHRQACGVQRDYAAGIEYLCRAVLAGDVGASRDVIHLVCNQIAPMNGAPSLKGDSRCELVQKVRECLEIAARDVPAIALYLGYLHSVGAPGVESDCKFAMGYYKRVLQSNKVNTEFKAHAANNTAILKALHCDSIDCEDGITVAQYLRTAGIVGNPKADSNLAALMTANAAEEAELRKAAQMYERVFQANGKEVAVSVIQNSGGGTEMNVFELLVKNEMQEAFCRDLKSEGMDLQRYGRVLANETIAYSTKAVKAEAEKR</sequence>
<comment type="caution">
    <text evidence="2">The sequence shown here is derived from an EMBL/GenBank/DDBJ whole genome shotgun (WGS) entry which is preliminary data.</text>
</comment>